<name>A0A8S9WQD0_APOLU</name>
<evidence type="ECO:0000313" key="2">
    <source>
        <dbReference type="EMBL" id="KAF6198016.1"/>
    </source>
</evidence>
<comment type="caution">
    <text evidence="2">The sequence shown here is derived from an EMBL/GenBank/DDBJ whole genome shotgun (WGS) entry which is preliminary data.</text>
</comment>
<keyword evidence="3" id="KW-1185">Reference proteome</keyword>
<feature type="chain" id="PRO_5035904118" evidence="1">
    <location>
        <begin position="21"/>
        <end position="118"/>
    </location>
</feature>
<keyword evidence="1" id="KW-0732">Signal</keyword>
<organism evidence="2 3">
    <name type="scientific">Apolygus lucorum</name>
    <name type="common">Small green plant bug</name>
    <name type="synonym">Lygocoris lucorum</name>
    <dbReference type="NCBI Taxonomy" id="248454"/>
    <lineage>
        <taxon>Eukaryota</taxon>
        <taxon>Metazoa</taxon>
        <taxon>Ecdysozoa</taxon>
        <taxon>Arthropoda</taxon>
        <taxon>Hexapoda</taxon>
        <taxon>Insecta</taxon>
        <taxon>Pterygota</taxon>
        <taxon>Neoptera</taxon>
        <taxon>Paraneoptera</taxon>
        <taxon>Hemiptera</taxon>
        <taxon>Heteroptera</taxon>
        <taxon>Panheteroptera</taxon>
        <taxon>Cimicomorpha</taxon>
        <taxon>Miridae</taxon>
        <taxon>Mirini</taxon>
        <taxon>Apolygus</taxon>
    </lineage>
</organism>
<evidence type="ECO:0000256" key="1">
    <source>
        <dbReference type="SAM" id="SignalP"/>
    </source>
</evidence>
<reference evidence="2" key="1">
    <citation type="journal article" date="2021" name="Mol. Ecol. Resour.">
        <title>Apolygus lucorum genome provides insights into omnivorousness and mesophyll feeding.</title>
        <authorList>
            <person name="Liu Y."/>
            <person name="Liu H."/>
            <person name="Wang H."/>
            <person name="Huang T."/>
            <person name="Liu B."/>
            <person name="Yang B."/>
            <person name="Yin L."/>
            <person name="Li B."/>
            <person name="Zhang Y."/>
            <person name="Zhang S."/>
            <person name="Jiang F."/>
            <person name="Zhang X."/>
            <person name="Ren Y."/>
            <person name="Wang B."/>
            <person name="Wang S."/>
            <person name="Lu Y."/>
            <person name="Wu K."/>
            <person name="Fan W."/>
            <person name="Wang G."/>
        </authorList>
    </citation>
    <scope>NUCLEOTIDE SEQUENCE</scope>
    <source>
        <strain evidence="2">12Hb</strain>
    </source>
</reference>
<gene>
    <name evidence="2" type="ORF">GE061_007761</name>
</gene>
<proteinExistence type="predicted"/>
<dbReference type="AlphaFoldDB" id="A0A8S9WQD0"/>
<evidence type="ECO:0000313" key="3">
    <source>
        <dbReference type="Proteomes" id="UP000466442"/>
    </source>
</evidence>
<dbReference type="Proteomes" id="UP000466442">
    <property type="component" value="Linkage Group LG16"/>
</dbReference>
<accession>A0A8S9WQD0</accession>
<dbReference type="EMBL" id="WIXP02000016">
    <property type="protein sequence ID" value="KAF6198016.1"/>
    <property type="molecule type" value="Genomic_DNA"/>
</dbReference>
<feature type="signal peptide" evidence="1">
    <location>
        <begin position="1"/>
        <end position="20"/>
    </location>
</feature>
<protein>
    <submittedName>
        <fullName evidence="2">Uncharacterized protein</fullName>
    </submittedName>
</protein>
<sequence length="118" mass="13518">MVNIRFVLLIVAITFGAALGENIVGVITKGQKMKIRLLNGFNGICSTRPSRECMNMLKSAENLLSDLEMHFYRINMKAQEVFGVNMREKDNRLLQYAQDLLTNNRRVIEQKLKQNSKA</sequence>